<comment type="caution">
    <text evidence="2">The sequence shown here is derived from an EMBL/GenBank/DDBJ whole genome shotgun (WGS) entry which is preliminary data.</text>
</comment>
<dbReference type="Proteomes" id="UP001372338">
    <property type="component" value="Unassembled WGS sequence"/>
</dbReference>
<organism evidence="2 3">
    <name type="scientific">Crotalaria pallida</name>
    <name type="common">Smooth rattlebox</name>
    <name type="synonym">Crotalaria striata</name>
    <dbReference type="NCBI Taxonomy" id="3830"/>
    <lineage>
        <taxon>Eukaryota</taxon>
        <taxon>Viridiplantae</taxon>
        <taxon>Streptophyta</taxon>
        <taxon>Embryophyta</taxon>
        <taxon>Tracheophyta</taxon>
        <taxon>Spermatophyta</taxon>
        <taxon>Magnoliopsida</taxon>
        <taxon>eudicotyledons</taxon>
        <taxon>Gunneridae</taxon>
        <taxon>Pentapetalae</taxon>
        <taxon>rosids</taxon>
        <taxon>fabids</taxon>
        <taxon>Fabales</taxon>
        <taxon>Fabaceae</taxon>
        <taxon>Papilionoideae</taxon>
        <taxon>50 kb inversion clade</taxon>
        <taxon>genistoids sensu lato</taxon>
        <taxon>core genistoids</taxon>
        <taxon>Crotalarieae</taxon>
        <taxon>Crotalaria</taxon>
    </lineage>
</organism>
<evidence type="ECO:0000313" key="3">
    <source>
        <dbReference type="Proteomes" id="UP001372338"/>
    </source>
</evidence>
<proteinExistence type="predicted"/>
<evidence type="ECO:0000313" key="2">
    <source>
        <dbReference type="EMBL" id="KAK7281772.1"/>
    </source>
</evidence>
<dbReference type="EMBL" id="JAYWIO010000002">
    <property type="protein sequence ID" value="KAK7281772.1"/>
    <property type="molecule type" value="Genomic_DNA"/>
</dbReference>
<protein>
    <recommendedName>
        <fullName evidence="1">GT-1/4-like C-terminal domain-containing protein</fullName>
    </recommendedName>
</protein>
<accession>A0AAN9FSH8</accession>
<keyword evidence="3" id="KW-1185">Reference proteome</keyword>
<sequence>MIRSCYGCTFGNEKINFGHTSAASGRSVRLLFGRPLYTLTQETLVDSGLAIKVCLYVESDHIPVHTEDKIFYSELDYHDFLMRRGWTCLREFDSFRHIDNLDDLRPDAIYRGLSMLRYREGGQLVLEEMVPRIEDDGKTD</sequence>
<evidence type="ECO:0000259" key="1">
    <source>
        <dbReference type="Pfam" id="PF26214"/>
    </source>
</evidence>
<dbReference type="AlphaFoldDB" id="A0AAN9FSH8"/>
<name>A0AAN9FSH8_CROPI</name>
<feature type="domain" description="GT-1/4-like C-terminal" evidence="1">
    <location>
        <begin position="48"/>
        <end position="112"/>
    </location>
</feature>
<dbReference type="InterPro" id="IPR058943">
    <property type="entry name" value="GT-1/4_C"/>
</dbReference>
<reference evidence="2 3" key="1">
    <citation type="submission" date="2024-01" db="EMBL/GenBank/DDBJ databases">
        <title>The genomes of 5 underutilized Papilionoideae crops provide insights into root nodulation and disease resistanc.</title>
        <authorList>
            <person name="Yuan L."/>
        </authorList>
    </citation>
    <scope>NUCLEOTIDE SEQUENCE [LARGE SCALE GENOMIC DNA]</scope>
    <source>
        <strain evidence="2">ZHUSHIDOU_FW_LH</strain>
        <tissue evidence="2">Leaf</tissue>
    </source>
</reference>
<gene>
    <name evidence="2" type="ORF">RIF29_10036</name>
</gene>
<dbReference type="Pfam" id="PF26214">
    <property type="entry name" value="Ubiquitin_GT-1"/>
    <property type="match status" value="1"/>
</dbReference>